<evidence type="ECO:0000259" key="10">
    <source>
        <dbReference type="PROSITE" id="PS50110"/>
    </source>
</evidence>
<dbReference type="InterPro" id="IPR018060">
    <property type="entry name" value="HTH_AraC"/>
</dbReference>
<reference evidence="11 12" key="1">
    <citation type="submission" date="2020-08" db="EMBL/GenBank/DDBJ databases">
        <title>Cohnella phylogeny.</title>
        <authorList>
            <person name="Dunlap C."/>
        </authorList>
    </citation>
    <scope>NUCLEOTIDE SEQUENCE [LARGE SCALE GENOMIC DNA]</scope>
    <source>
        <strain evidence="11 12">CBP 2801</strain>
    </source>
</reference>
<accession>A0A7X0SND1</accession>
<evidence type="ECO:0000256" key="7">
    <source>
        <dbReference type="ARBA" id="ARBA00023163"/>
    </source>
</evidence>
<dbReference type="CDD" id="cd17536">
    <property type="entry name" value="REC_YesN-like"/>
    <property type="match status" value="1"/>
</dbReference>
<proteinExistence type="predicted"/>
<keyword evidence="7" id="KW-0804">Transcription</keyword>
<dbReference type="GO" id="GO:0003700">
    <property type="term" value="F:DNA-binding transcription factor activity"/>
    <property type="evidence" value="ECO:0007669"/>
    <property type="project" value="InterPro"/>
</dbReference>
<dbReference type="GO" id="GO:0043565">
    <property type="term" value="F:sequence-specific DNA binding"/>
    <property type="evidence" value="ECO:0007669"/>
    <property type="project" value="InterPro"/>
</dbReference>
<protein>
    <submittedName>
        <fullName evidence="11">Response regulator</fullName>
    </submittedName>
</protein>
<keyword evidence="4" id="KW-0902">Two-component regulatory system</keyword>
<evidence type="ECO:0000313" key="11">
    <source>
        <dbReference type="EMBL" id="MBB6730923.1"/>
    </source>
</evidence>
<dbReference type="InterPro" id="IPR051552">
    <property type="entry name" value="HptR"/>
</dbReference>
<dbReference type="PROSITE" id="PS50110">
    <property type="entry name" value="RESPONSE_REGULATORY"/>
    <property type="match status" value="1"/>
</dbReference>
<evidence type="ECO:0000256" key="8">
    <source>
        <dbReference type="PROSITE-ProRule" id="PRU00169"/>
    </source>
</evidence>
<comment type="caution">
    <text evidence="11">The sequence shown here is derived from an EMBL/GenBank/DDBJ whole genome shotgun (WGS) entry which is preliminary data.</text>
</comment>
<evidence type="ECO:0000256" key="3">
    <source>
        <dbReference type="ARBA" id="ARBA00022553"/>
    </source>
</evidence>
<dbReference type="InterPro" id="IPR009057">
    <property type="entry name" value="Homeodomain-like_sf"/>
</dbReference>
<feature type="modified residue" description="4-aspartylphosphate" evidence="8">
    <location>
        <position position="55"/>
    </location>
</feature>
<dbReference type="Gene3D" id="1.10.10.60">
    <property type="entry name" value="Homeodomain-like"/>
    <property type="match status" value="2"/>
</dbReference>
<keyword evidence="3 8" id="KW-0597">Phosphoprotein</keyword>
<keyword evidence="12" id="KW-1185">Reference proteome</keyword>
<dbReference type="EMBL" id="JACJVO010000009">
    <property type="protein sequence ID" value="MBB6730923.1"/>
    <property type="molecule type" value="Genomic_DNA"/>
</dbReference>
<organism evidence="11 12">
    <name type="scientific">Cohnella zeiphila</name>
    <dbReference type="NCBI Taxonomy" id="2761120"/>
    <lineage>
        <taxon>Bacteria</taxon>
        <taxon>Bacillati</taxon>
        <taxon>Bacillota</taxon>
        <taxon>Bacilli</taxon>
        <taxon>Bacillales</taxon>
        <taxon>Paenibacillaceae</taxon>
        <taxon>Cohnella</taxon>
    </lineage>
</organism>
<dbReference type="SUPFAM" id="SSF52172">
    <property type="entry name" value="CheY-like"/>
    <property type="match status" value="1"/>
</dbReference>
<dbReference type="PROSITE" id="PS01124">
    <property type="entry name" value="HTH_ARAC_FAMILY_2"/>
    <property type="match status" value="1"/>
</dbReference>
<dbReference type="InterPro" id="IPR001789">
    <property type="entry name" value="Sig_transdc_resp-reg_receiver"/>
</dbReference>
<dbReference type="Gene3D" id="3.40.50.2300">
    <property type="match status" value="1"/>
</dbReference>
<dbReference type="AlphaFoldDB" id="A0A7X0SND1"/>
<dbReference type="SUPFAM" id="SSF46689">
    <property type="entry name" value="Homeodomain-like"/>
    <property type="match status" value="1"/>
</dbReference>
<evidence type="ECO:0000259" key="9">
    <source>
        <dbReference type="PROSITE" id="PS01124"/>
    </source>
</evidence>
<evidence type="ECO:0000256" key="5">
    <source>
        <dbReference type="ARBA" id="ARBA00023015"/>
    </source>
</evidence>
<keyword evidence="5" id="KW-0805">Transcription regulation</keyword>
<feature type="domain" description="HTH araC/xylS-type" evidence="9">
    <location>
        <begin position="411"/>
        <end position="509"/>
    </location>
</feature>
<name>A0A7X0SND1_9BACL</name>
<sequence length="512" mass="57617">MYKVLLVDDEPFAIEGLELLIDWEKRGFRVEGACGNGEEAIRRIRLDPPDLVVTDIRMPVLDGFELIEGTRRMGNDSTLFVIASGYDDFEYARRAMRLGVTHYLTKPVVSEEADELLGRLENELRERERRLLIRHSADRYAASHALSVLLFGGEDSERREALRTLSPLAEQAFAWAYLHVGTDEEGLGAVREAALGMAEELECCHLIDCDRGAFGLVLGLKRSDREEIQIFANRLLPALQEATPGRIGVAAGRVVERLDDLSVSYRSAAEAERFLFFGTGQVIHYEDIRGKTLSSDPGALKAADAIVEAVENGRPDELEAAVREAFRTFEARMTLPELVGIFCTQVVLRCASVYKELGGDPNELIKEAGLDDGVPPGRHLRESAESLTRFCLKCQSAAFRLRDRRTGGTPAKVADFLRRNYTASFTIKEIAERFYINPVYLGQSFSRKYGMGILDYIHDLRIEEAKRRLRETDDASYTIAESVGYRGYQHFLKQFEKRLGMKPADYRLLSSP</sequence>
<dbReference type="SMART" id="SM00342">
    <property type="entry name" value="HTH_ARAC"/>
    <property type="match status" value="1"/>
</dbReference>
<evidence type="ECO:0000256" key="6">
    <source>
        <dbReference type="ARBA" id="ARBA00023125"/>
    </source>
</evidence>
<keyword evidence="2" id="KW-0963">Cytoplasm</keyword>
<dbReference type="Pfam" id="PF00072">
    <property type="entry name" value="Response_reg"/>
    <property type="match status" value="1"/>
</dbReference>
<comment type="subcellular location">
    <subcellularLocation>
        <location evidence="1">Cytoplasm</location>
    </subcellularLocation>
</comment>
<dbReference type="Proteomes" id="UP000564644">
    <property type="component" value="Unassembled WGS sequence"/>
</dbReference>
<feature type="domain" description="Response regulatory" evidence="10">
    <location>
        <begin position="3"/>
        <end position="121"/>
    </location>
</feature>
<evidence type="ECO:0000313" key="12">
    <source>
        <dbReference type="Proteomes" id="UP000564644"/>
    </source>
</evidence>
<dbReference type="GO" id="GO:0005737">
    <property type="term" value="C:cytoplasm"/>
    <property type="evidence" value="ECO:0007669"/>
    <property type="project" value="UniProtKB-SubCell"/>
</dbReference>
<keyword evidence="6" id="KW-0238">DNA-binding</keyword>
<dbReference type="Pfam" id="PF12833">
    <property type="entry name" value="HTH_18"/>
    <property type="match status" value="1"/>
</dbReference>
<dbReference type="RefSeq" id="WP_185128577.1">
    <property type="nucleotide sequence ID" value="NZ_JACJVO010000009.1"/>
</dbReference>
<evidence type="ECO:0000256" key="2">
    <source>
        <dbReference type="ARBA" id="ARBA00022490"/>
    </source>
</evidence>
<gene>
    <name evidence="11" type="ORF">H7C18_08405</name>
</gene>
<dbReference type="InterPro" id="IPR011006">
    <property type="entry name" value="CheY-like_superfamily"/>
</dbReference>
<evidence type="ECO:0000256" key="1">
    <source>
        <dbReference type="ARBA" id="ARBA00004496"/>
    </source>
</evidence>
<dbReference type="PANTHER" id="PTHR42713:SF3">
    <property type="entry name" value="TRANSCRIPTIONAL REGULATORY PROTEIN HPTR"/>
    <property type="match status" value="1"/>
</dbReference>
<dbReference type="SMART" id="SM00448">
    <property type="entry name" value="REC"/>
    <property type="match status" value="1"/>
</dbReference>
<evidence type="ECO:0000256" key="4">
    <source>
        <dbReference type="ARBA" id="ARBA00023012"/>
    </source>
</evidence>
<dbReference type="GO" id="GO:0000160">
    <property type="term" value="P:phosphorelay signal transduction system"/>
    <property type="evidence" value="ECO:0007669"/>
    <property type="project" value="UniProtKB-KW"/>
</dbReference>
<dbReference type="PANTHER" id="PTHR42713">
    <property type="entry name" value="HISTIDINE KINASE-RELATED"/>
    <property type="match status" value="1"/>
</dbReference>